<accession>A0ABR7GGP5</accession>
<dbReference type="EC" id="7.4.2.8" evidence="15"/>
<dbReference type="InterPro" id="IPR014018">
    <property type="entry name" value="SecA_motor_DEAD"/>
</dbReference>
<keyword evidence="6 15" id="KW-0963">Cytoplasm</keyword>
<evidence type="ECO:0000259" key="19">
    <source>
        <dbReference type="PROSITE" id="PS51196"/>
    </source>
</evidence>
<evidence type="ECO:0000256" key="9">
    <source>
        <dbReference type="ARBA" id="ARBA00022833"/>
    </source>
</evidence>
<proteinExistence type="inferred from homology"/>
<keyword evidence="4 15" id="KW-0813">Transport</keyword>
<dbReference type="HAMAP" id="MF_01382">
    <property type="entry name" value="SecA"/>
    <property type="match status" value="1"/>
</dbReference>
<keyword evidence="14 15" id="KW-0472">Membrane</keyword>
<evidence type="ECO:0000313" key="21">
    <source>
        <dbReference type="Proteomes" id="UP000643810"/>
    </source>
</evidence>
<dbReference type="Pfam" id="PF07516">
    <property type="entry name" value="SecA_SW"/>
    <property type="match status" value="1"/>
</dbReference>
<comment type="similarity">
    <text evidence="3 15 16">Belongs to the SecA family.</text>
</comment>
<dbReference type="PRINTS" id="PR00906">
    <property type="entry name" value="SECA"/>
</dbReference>
<evidence type="ECO:0000256" key="8">
    <source>
        <dbReference type="ARBA" id="ARBA00022741"/>
    </source>
</evidence>
<keyword evidence="13 15" id="KW-0811">Translocation</keyword>
<evidence type="ECO:0000256" key="11">
    <source>
        <dbReference type="ARBA" id="ARBA00022927"/>
    </source>
</evidence>
<keyword evidence="7" id="KW-0479">Metal-binding</keyword>
<organism evidence="20 21">
    <name type="scientific">Roseburia lenta</name>
    <dbReference type="NCBI Taxonomy" id="2763061"/>
    <lineage>
        <taxon>Bacteria</taxon>
        <taxon>Bacillati</taxon>
        <taxon>Bacillota</taxon>
        <taxon>Clostridia</taxon>
        <taxon>Lachnospirales</taxon>
        <taxon>Lachnospiraceae</taxon>
        <taxon>Roseburia</taxon>
    </lineage>
</organism>
<evidence type="ECO:0000256" key="5">
    <source>
        <dbReference type="ARBA" id="ARBA00022475"/>
    </source>
</evidence>
<keyword evidence="8 15" id="KW-0547">Nucleotide-binding</keyword>
<dbReference type="PROSITE" id="PS01312">
    <property type="entry name" value="SECA"/>
    <property type="match status" value="1"/>
</dbReference>
<dbReference type="SUPFAM" id="SSF81767">
    <property type="entry name" value="Pre-protein crosslinking domain of SecA"/>
    <property type="match status" value="1"/>
</dbReference>
<keyword evidence="11 15" id="KW-0653">Protein transport</keyword>
<dbReference type="Pfam" id="PF01043">
    <property type="entry name" value="SecA_PP_bind"/>
    <property type="match status" value="1"/>
</dbReference>
<comment type="subunit">
    <text evidence="15">Monomer and homodimer. Part of the essential Sec protein translocation apparatus which comprises SecA, SecYEG and auxiliary proteins SecDF. Other proteins may also be involved.</text>
</comment>
<dbReference type="PROSITE" id="PS51192">
    <property type="entry name" value="HELICASE_ATP_BIND_1"/>
    <property type="match status" value="1"/>
</dbReference>
<dbReference type="SMART" id="SM00958">
    <property type="entry name" value="SecA_PP_bind"/>
    <property type="match status" value="1"/>
</dbReference>
<dbReference type="RefSeq" id="WP_178010606.1">
    <property type="nucleotide sequence ID" value="NZ_JACOPG010000003.1"/>
</dbReference>
<sequence>MGLFDKIFGTHSEHELKRIYPIVDKIEGMREDMVALSDEELRAKTDEYKKRLADGETLDDLLPEAFATVREAARRVLGMEHFRVQLIGGVILHQGRIAEMKTGEGKTLVSTLPAYLNALEGKGVHIVTVNDYLAKRDAEWMGKVHEFLGLTVGVVLNDMSREERQAAYNCDITYITNNELGFDYLRDNMVVRENQLVQRGLHYAIIDEVDSVLIDEARTPLIISGQSNKSTKLYELCDMLAKQLQRGEDLPEFSKMDAIMGIEQEETGDFIVNEKDKVVSLTQEGTKKVEEFFHIDNLSDPENLELQHNVILALRANNLMFRDQDYVVSDDQVLIVDSFTGRIMPGRRYSDGLHQAIEAKEHVQVKRESMTLANITFQNFFNKYDKKSGMTGTALTEEQEFRDIYGMDVVEIPTNKPIARKDLDDAVYKTKKEKYHAVVEEVKEAYAKGQPVLVGTITIDISEEISRLLSKEGIPHNVLNAKFHEKEAQIVAEAGRHGAVTIATNMAGRGTDIKLDDEAKAAGGLKIVGTERHESRRIDNQLRGRAGRQGDPGQSQFFISLEDDLMRLFGSEKLINMFNSLGVPENEQIQHKMLSDAIEKAQKKIESNNFGIRKNLLEYDQVMNEQRELIYAQRRRVLEGENMKDQILSMIADKVSESVNMCCTDEVATEDWDLTELNRVIRQIIPLQPITSETLEGIKNTKQLIEKLTDEANALYAAKEAEFPEPDAFREIERVILLRVIDRKWMEEIDDMEQLRQGIGMQAFAQRNPIDEYKMASYDMLDAMNDAIRTETVQMLYRIRIEKKVEREEVAKVTGTNKDESATKAPKKRANVKVYPNDPCPCGSGLKYKQCCGRKA</sequence>
<dbReference type="InterPro" id="IPR036670">
    <property type="entry name" value="SecA_X-link_sf"/>
</dbReference>
<dbReference type="PANTHER" id="PTHR30612:SF0">
    <property type="entry name" value="CHLOROPLAST PROTEIN-TRANSPORTING ATPASE"/>
    <property type="match status" value="1"/>
</dbReference>
<evidence type="ECO:0000256" key="15">
    <source>
        <dbReference type="HAMAP-Rule" id="MF_01382"/>
    </source>
</evidence>
<dbReference type="InterPro" id="IPR001650">
    <property type="entry name" value="Helicase_C-like"/>
</dbReference>
<evidence type="ECO:0000256" key="6">
    <source>
        <dbReference type="ARBA" id="ARBA00022490"/>
    </source>
</evidence>
<comment type="subcellular location">
    <subcellularLocation>
        <location evidence="15">Cell membrane</location>
        <topology evidence="15">Peripheral membrane protein</topology>
        <orientation evidence="15">Cytoplasmic side</orientation>
    </subcellularLocation>
    <subcellularLocation>
        <location evidence="15">Cytoplasm</location>
    </subcellularLocation>
    <subcellularLocation>
        <location evidence="2">Membrane</location>
        <topology evidence="2">Peripheral membrane protein</topology>
    </subcellularLocation>
    <text evidence="15">Distribution is 50-50.</text>
</comment>
<dbReference type="InterPro" id="IPR020937">
    <property type="entry name" value="SecA_CS"/>
</dbReference>
<comment type="catalytic activity">
    <reaction evidence="15">
        <text>ATP + H2O + cellular proteinSide 1 = ADP + phosphate + cellular proteinSide 2.</text>
        <dbReference type="EC" id="7.4.2.8"/>
    </reaction>
</comment>
<dbReference type="SMART" id="SM00957">
    <property type="entry name" value="SecA_DEAD"/>
    <property type="match status" value="1"/>
</dbReference>
<evidence type="ECO:0000259" key="17">
    <source>
        <dbReference type="PROSITE" id="PS51192"/>
    </source>
</evidence>
<dbReference type="CDD" id="cd17928">
    <property type="entry name" value="DEXDc_SecA"/>
    <property type="match status" value="1"/>
</dbReference>
<evidence type="ECO:0000256" key="7">
    <source>
        <dbReference type="ARBA" id="ARBA00022723"/>
    </source>
</evidence>
<dbReference type="PANTHER" id="PTHR30612">
    <property type="entry name" value="SECA INNER MEMBRANE COMPONENT OF SEC PROTEIN SECRETION SYSTEM"/>
    <property type="match status" value="1"/>
</dbReference>
<dbReference type="InterPro" id="IPR011115">
    <property type="entry name" value="SecA_DEAD"/>
</dbReference>
<dbReference type="PROSITE" id="PS51194">
    <property type="entry name" value="HELICASE_CTER"/>
    <property type="match status" value="1"/>
</dbReference>
<feature type="domain" description="SecA family profile" evidence="19">
    <location>
        <begin position="1"/>
        <end position="590"/>
    </location>
</feature>
<dbReference type="EMBL" id="JACOPG010000003">
    <property type="protein sequence ID" value="MBC5686621.1"/>
    <property type="molecule type" value="Genomic_DNA"/>
</dbReference>
<evidence type="ECO:0000256" key="14">
    <source>
        <dbReference type="ARBA" id="ARBA00023136"/>
    </source>
</evidence>
<dbReference type="InterPro" id="IPR036266">
    <property type="entry name" value="SecA_Wing/Scaffold_sf"/>
</dbReference>
<dbReference type="Gene3D" id="1.10.3060.10">
    <property type="entry name" value="Helical scaffold and wing domains of SecA"/>
    <property type="match status" value="1"/>
</dbReference>
<dbReference type="InterPro" id="IPR011130">
    <property type="entry name" value="SecA_preprotein_X-link_dom"/>
</dbReference>
<dbReference type="Pfam" id="PF07517">
    <property type="entry name" value="SecA_DEAD"/>
    <property type="match status" value="1"/>
</dbReference>
<evidence type="ECO:0000259" key="18">
    <source>
        <dbReference type="PROSITE" id="PS51194"/>
    </source>
</evidence>
<dbReference type="SUPFAM" id="SSF52540">
    <property type="entry name" value="P-loop containing nucleoside triphosphate hydrolases"/>
    <property type="match status" value="2"/>
</dbReference>
<comment type="function">
    <text evidence="15">Part of the Sec protein translocase complex. Interacts with the SecYEG preprotein conducting channel. Has a central role in coupling the hydrolysis of ATP to the transfer of proteins into and across the cell membrane, serving as an ATP-driven molecular motor driving the stepwise translocation of polypeptide chains across the membrane.</text>
</comment>
<dbReference type="PROSITE" id="PS51196">
    <property type="entry name" value="SECA_MOTOR_DEAD"/>
    <property type="match status" value="1"/>
</dbReference>
<evidence type="ECO:0000256" key="1">
    <source>
        <dbReference type="ARBA" id="ARBA00001947"/>
    </source>
</evidence>
<evidence type="ECO:0000313" key="20">
    <source>
        <dbReference type="EMBL" id="MBC5686621.1"/>
    </source>
</evidence>
<dbReference type="Gene3D" id="3.40.50.300">
    <property type="entry name" value="P-loop containing nucleotide triphosphate hydrolases"/>
    <property type="match status" value="3"/>
</dbReference>
<comment type="caution">
    <text evidence="20">The sequence shown here is derived from an EMBL/GenBank/DDBJ whole genome shotgun (WGS) entry which is preliminary data.</text>
</comment>
<dbReference type="InterPro" id="IPR004027">
    <property type="entry name" value="SEC_C_motif"/>
</dbReference>
<feature type="binding site" evidence="15">
    <location>
        <position position="512"/>
    </location>
    <ligand>
        <name>ATP</name>
        <dbReference type="ChEBI" id="CHEBI:30616"/>
    </ligand>
</feature>
<evidence type="ECO:0000256" key="3">
    <source>
        <dbReference type="ARBA" id="ARBA00007650"/>
    </source>
</evidence>
<evidence type="ECO:0000256" key="10">
    <source>
        <dbReference type="ARBA" id="ARBA00022840"/>
    </source>
</evidence>
<evidence type="ECO:0000256" key="16">
    <source>
        <dbReference type="RuleBase" id="RU003874"/>
    </source>
</evidence>
<dbReference type="Proteomes" id="UP000643810">
    <property type="component" value="Unassembled WGS sequence"/>
</dbReference>
<protein>
    <recommendedName>
        <fullName evidence="15 16">Protein translocase subunit SecA</fullName>
        <ecNumber evidence="15">7.4.2.8</ecNumber>
    </recommendedName>
</protein>
<dbReference type="InterPro" id="IPR044722">
    <property type="entry name" value="SecA_SF2_C"/>
</dbReference>
<feature type="binding site" evidence="15">
    <location>
        <position position="85"/>
    </location>
    <ligand>
        <name>ATP</name>
        <dbReference type="ChEBI" id="CHEBI:30616"/>
    </ligand>
</feature>
<dbReference type="Pfam" id="PF21090">
    <property type="entry name" value="P-loop_SecA"/>
    <property type="match status" value="1"/>
</dbReference>
<dbReference type="CDD" id="cd18803">
    <property type="entry name" value="SF2_C_secA"/>
    <property type="match status" value="1"/>
</dbReference>
<name>A0ABR7GGP5_9FIRM</name>
<evidence type="ECO:0000256" key="13">
    <source>
        <dbReference type="ARBA" id="ARBA00023010"/>
    </source>
</evidence>
<keyword evidence="5 15" id="KW-1003">Cell membrane</keyword>
<keyword evidence="10 15" id="KW-0067">ATP-binding</keyword>
<feature type="binding site" evidence="15">
    <location>
        <begin position="103"/>
        <end position="107"/>
    </location>
    <ligand>
        <name>ATP</name>
        <dbReference type="ChEBI" id="CHEBI:30616"/>
    </ligand>
</feature>
<dbReference type="InterPro" id="IPR000185">
    <property type="entry name" value="SecA"/>
</dbReference>
<dbReference type="SUPFAM" id="SSF81886">
    <property type="entry name" value="Helical scaffold and wing domains of SecA"/>
    <property type="match status" value="1"/>
</dbReference>
<dbReference type="Gene3D" id="3.90.1440.10">
    <property type="entry name" value="SecA, preprotein cross-linking domain"/>
    <property type="match status" value="1"/>
</dbReference>
<evidence type="ECO:0000256" key="12">
    <source>
        <dbReference type="ARBA" id="ARBA00022967"/>
    </source>
</evidence>
<evidence type="ECO:0000256" key="2">
    <source>
        <dbReference type="ARBA" id="ARBA00004170"/>
    </source>
</evidence>
<evidence type="ECO:0000256" key="4">
    <source>
        <dbReference type="ARBA" id="ARBA00022448"/>
    </source>
</evidence>
<dbReference type="InterPro" id="IPR011116">
    <property type="entry name" value="SecA_Wing/Scaffold"/>
</dbReference>
<comment type="cofactor">
    <cofactor evidence="1">
        <name>Zn(2+)</name>
        <dbReference type="ChEBI" id="CHEBI:29105"/>
    </cofactor>
</comment>
<dbReference type="InterPro" id="IPR014001">
    <property type="entry name" value="Helicase_ATP-bd"/>
</dbReference>
<keyword evidence="21" id="KW-1185">Reference proteome</keyword>
<dbReference type="NCBIfam" id="NF006630">
    <property type="entry name" value="PRK09200.1"/>
    <property type="match status" value="1"/>
</dbReference>
<dbReference type="InterPro" id="IPR027417">
    <property type="entry name" value="P-loop_NTPase"/>
</dbReference>
<dbReference type="Pfam" id="PF02810">
    <property type="entry name" value="SEC-C"/>
    <property type="match status" value="1"/>
</dbReference>
<dbReference type="NCBIfam" id="TIGR00963">
    <property type="entry name" value="secA"/>
    <property type="match status" value="1"/>
</dbReference>
<keyword evidence="12 15" id="KW-1278">Translocase</keyword>
<feature type="domain" description="Helicase ATP-binding" evidence="17">
    <location>
        <begin position="87"/>
        <end position="225"/>
    </location>
</feature>
<keyword evidence="9" id="KW-0862">Zinc</keyword>
<gene>
    <name evidence="15 20" type="primary">secA</name>
    <name evidence="20" type="ORF">H8R94_08435</name>
</gene>
<feature type="domain" description="Helicase C-terminal" evidence="18">
    <location>
        <begin position="422"/>
        <end position="606"/>
    </location>
</feature>
<reference evidence="20 21" key="1">
    <citation type="submission" date="2020-08" db="EMBL/GenBank/DDBJ databases">
        <title>Genome public.</title>
        <authorList>
            <person name="Liu C."/>
            <person name="Sun Q."/>
        </authorList>
    </citation>
    <scope>NUCLEOTIDE SEQUENCE [LARGE SCALE GENOMIC DNA]</scope>
    <source>
        <strain evidence="20 21">NSJ-9</strain>
    </source>
</reference>
<dbReference type="NCBIfam" id="NF009538">
    <property type="entry name" value="PRK12904.1"/>
    <property type="match status" value="1"/>
</dbReference>